<dbReference type="Gene3D" id="3.90.550.10">
    <property type="entry name" value="Spore Coat Polysaccharide Biosynthesis Protein SpsA, Chain A"/>
    <property type="match status" value="1"/>
</dbReference>
<dbReference type="Proteomes" id="UP000036406">
    <property type="component" value="Chromosome"/>
</dbReference>
<dbReference type="STRING" id="330734.ABA45_06385"/>
<dbReference type="KEGG" id="mpq:ABA45_06385"/>
<feature type="domain" description="MobA-like NTP transferase" evidence="2">
    <location>
        <begin position="12"/>
        <end position="172"/>
    </location>
</feature>
<organism evidence="3 4">
    <name type="scientific">Marinobacter psychrophilus</name>
    <dbReference type="NCBI Taxonomy" id="330734"/>
    <lineage>
        <taxon>Bacteria</taxon>
        <taxon>Pseudomonadati</taxon>
        <taxon>Pseudomonadota</taxon>
        <taxon>Gammaproteobacteria</taxon>
        <taxon>Pseudomonadales</taxon>
        <taxon>Marinobacteraceae</taxon>
        <taxon>Marinobacter</taxon>
    </lineage>
</organism>
<keyword evidence="1" id="KW-0460">Magnesium</keyword>
<dbReference type="InterPro" id="IPR025877">
    <property type="entry name" value="MobA-like_NTP_Trfase"/>
</dbReference>
<dbReference type="CDD" id="cd04182">
    <property type="entry name" value="GT_2_like_f"/>
    <property type="match status" value="1"/>
</dbReference>
<evidence type="ECO:0000259" key="2">
    <source>
        <dbReference type="Pfam" id="PF12804"/>
    </source>
</evidence>
<accession>A0A0H4I5F3</accession>
<dbReference type="PANTHER" id="PTHR43777:SF1">
    <property type="entry name" value="MOLYBDENUM COFACTOR CYTIDYLYLTRANSFERASE"/>
    <property type="match status" value="1"/>
</dbReference>
<evidence type="ECO:0000313" key="4">
    <source>
        <dbReference type="Proteomes" id="UP000036406"/>
    </source>
</evidence>
<dbReference type="SUPFAM" id="SSF53448">
    <property type="entry name" value="Nucleotide-diphospho-sugar transferases"/>
    <property type="match status" value="1"/>
</dbReference>
<sequence length="201" mass="22067">MPKEAANGDVIAVVLAAGRSQRFGSDKRLTPFADGETLLSQTLSAVLPDFPHTYLVIKAEDDPHVLLSQAYLNQVHILRAPQANCGLGNSLADAFQMLQNAHGLAAAIFLGDMPWLSPATCQKLITLATAENIVRPRYKSQVGHPVIFGRNFWSELRKVKGEDGAREFFKHHIQHCIWVDVDDAGVTLDIDYPGDLQKIGL</sequence>
<dbReference type="Pfam" id="PF12804">
    <property type="entry name" value="NTP_transf_3"/>
    <property type="match status" value="1"/>
</dbReference>
<dbReference type="AlphaFoldDB" id="A0A0H4I5F3"/>
<name>A0A0H4I5F3_9GAMM</name>
<dbReference type="InterPro" id="IPR029044">
    <property type="entry name" value="Nucleotide-diphossugar_trans"/>
</dbReference>
<keyword evidence="4" id="KW-1185">Reference proteome</keyword>
<protein>
    <submittedName>
        <fullName evidence="3">Purine catabolism protein pucB</fullName>
    </submittedName>
</protein>
<gene>
    <name evidence="3" type="ORF">ABA45_06385</name>
</gene>
<dbReference type="PATRIC" id="fig|330734.3.peg.1351"/>
<reference evidence="3 4" key="1">
    <citation type="submission" date="2015-05" db="EMBL/GenBank/DDBJ databases">
        <title>Complete genome of Marinobacter psychrophilus strain 20041T isolated from sea-ice of the Canadian Basin.</title>
        <authorList>
            <person name="Song L."/>
            <person name="Ren L."/>
            <person name="Yu Y."/>
            <person name="Wang X."/>
        </authorList>
    </citation>
    <scope>NUCLEOTIDE SEQUENCE [LARGE SCALE GENOMIC DNA]</scope>
    <source>
        <strain evidence="3 4">20041</strain>
    </source>
</reference>
<dbReference type="PANTHER" id="PTHR43777">
    <property type="entry name" value="MOLYBDENUM COFACTOR CYTIDYLYLTRANSFERASE"/>
    <property type="match status" value="1"/>
</dbReference>
<dbReference type="EMBL" id="CP011494">
    <property type="protein sequence ID" value="AKO54234.1"/>
    <property type="molecule type" value="Genomic_DNA"/>
</dbReference>
<proteinExistence type="predicted"/>
<evidence type="ECO:0000256" key="1">
    <source>
        <dbReference type="ARBA" id="ARBA00022842"/>
    </source>
</evidence>
<evidence type="ECO:0000313" key="3">
    <source>
        <dbReference type="EMBL" id="AKO54234.1"/>
    </source>
</evidence>
<dbReference type="GO" id="GO:0016779">
    <property type="term" value="F:nucleotidyltransferase activity"/>
    <property type="evidence" value="ECO:0007669"/>
    <property type="project" value="UniProtKB-ARBA"/>
</dbReference>